<dbReference type="Pfam" id="PF01715">
    <property type="entry name" value="IPPT"/>
    <property type="match status" value="1"/>
</dbReference>
<dbReference type="Gene3D" id="3.40.50.300">
    <property type="entry name" value="P-loop containing nucleotide triphosphate hydrolases"/>
    <property type="match status" value="1"/>
</dbReference>
<proteinExistence type="inferred from homology"/>
<dbReference type="Gene3D" id="1.10.20.140">
    <property type="match status" value="1"/>
</dbReference>
<comment type="caution">
    <text evidence="14">The sequence shown here is derived from an EMBL/GenBank/DDBJ whole genome shotgun (WGS) entry which is preliminary data.</text>
</comment>
<evidence type="ECO:0000256" key="1">
    <source>
        <dbReference type="ARBA" id="ARBA00001946"/>
    </source>
</evidence>
<evidence type="ECO:0000256" key="10">
    <source>
        <dbReference type="HAMAP-Rule" id="MF_00185"/>
    </source>
</evidence>
<comment type="function">
    <text evidence="2 10 12">Catalyzes the transfer of a dimethylallyl group onto the adenine at position 37 in tRNAs that read codons beginning with uridine, leading to the formation of N6-(dimethylallyl)adenosine (i(6)A).</text>
</comment>
<evidence type="ECO:0000256" key="8">
    <source>
        <dbReference type="ARBA" id="ARBA00022842"/>
    </source>
</evidence>
<feature type="binding site" evidence="10">
    <location>
        <begin position="19"/>
        <end position="24"/>
    </location>
    <ligand>
        <name>substrate</name>
    </ligand>
</feature>
<evidence type="ECO:0000256" key="11">
    <source>
        <dbReference type="RuleBase" id="RU003783"/>
    </source>
</evidence>
<dbReference type="Proteomes" id="UP000244817">
    <property type="component" value="Unassembled WGS sequence"/>
</dbReference>
<name>A0A2T7FVI9_9RHOB</name>
<dbReference type="NCBIfam" id="TIGR00174">
    <property type="entry name" value="miaA"/>
    <property type="match status" value="1"/>
</dbReference>
<dbReference type="EC" id="2.5.1.75" evidence="10"/>
<feature type="site" description="Interaction with substrate tRNA" evidence="10">
    <location>
        <position position="103"/>
    </location>
</feature>
<keyword evidence="5 10" id="KW-0819">tRNA processing</keyword>
<dbReference type="InterPro" id="IPR039657">
    <property type="entry name" value="Dimethylallyltransferase"/>
</dbReference>
<evidence type="ECO:0000256" key="9">
    <source>
        <dbReference type="ARBA" id="ARBA00049563"/>
    </source>
</evidence>
<dbReference type="SUPFAM" id="SSF52540">
    <property type="entry name" value="P-loop containing nucleoside triphosphate hydrolases"/>
    <property type="match status" value="1"/>
</dbReference>
<dbReference type="GO" id="GO:0006400">
    <property type="term" value="P:tRNA modification"/>
    <property type="evidence" value="ECO:0007669"/>
    <property type="project" value="TreeGrafter"/>
</dbReference>
<evidence type="ECO:0000256" key="6">
    <source>
        <dbReference type="ARBA" id="ARBA00022741"/>
    </source>
</evidence>
<evidence type="ECO:0000256" key="7">
    <source>
        <dbReference type="ARBA" id="ARBA00022840"/>
    </source>
</evidence>
<keyword evidence="7 10" id="KW-0067">ATP-binding</keyword>
<sequence>MLDLRTIDPGKPVLIFGPTASGKSALALRIAVAQGRAVVNADALQVYRGWPILTAQPPEEDRAQVPHHLYGHLPVDAPYSVGDWLRDVAPFLGAGNPVIVGGTGLYFTALTEGLAEIPATPPEVRTRADAMPLPDLVAALDGTTRGAIDLNNRARVQRAWEVQASTGRSITDWQAATPPPLLPLERCTPLALSPQVDWLNARIAARFDLMLAAGAQAEARAMEPTWDPAAPASKAIGAREMIDLVRGEATLDSVREAVIVASRQYAKRQRTWLRSRMKRWRIVPLPDVDADT</sequence>
<dbReference type="AlphaFoldDB" id="A0A2T7FVI9"/>
<evidence type="ECO:0000256" key="12">
    <source>
        <dbReference type="RuleBase" id="RU003784"/>
    </source>
</evidence>
<comment type="similarity">
    <text evidence="3 10 13">Belongs to the IPP transferase family.</text>
</comment>
<feature type="site" description="Interaction with substrate tRNA" evidence="10">
    <location>
        <position position="125"/>
    </location>
</feature>
<feature type="binding site" evidence="10">
    <location>
        <begin position="17"/>
        <end position="24"/>
    </location>
    <ligand>
        <name>ATP</name>
        <dbReference type="ChEBI" id="CHEBI:30616"/>
    </ligand>
</feature>
<dbReference type="OrthoDB" id="9776390at2"/>
<protein>
    <recommendedName>
        <fullName evidence="10">tRNA dimethylallyltransferase</fullName>
        <ecNumber evidence="10">2.5.1.75</ecNumber>
    </recommendedName>
    <alternativeName>
        <fullName evidence="10">Dimethylallyl diphosphate:tRNA dimethylallyltransferase</fullName>
        <shortName evidence="10">DMAPP:tRNA dimethylallyltransferase</shortName>
        <shortName evidence="10">DMATase</shortName>
    </alternativeName>
    <alternativeName>
        <fullName evidence="10">Isopentenyl-diphosphate:tRNA isopentenyltransferase</fullName>
        <shortName evidence="10">IPP transferase</shortName>
        <shortName evidence="10">IPPT</shortName>
        <shortName evidence="10">IPTase</shortName>
    </alternativeName>
</protein>
<comment type="caution">
    <text evidence="10">Lacks conserved residue(s) required for the propagation of feature annotation.</text>
</comment>
<evidence type="ECO:0000256" key="13">
    <source>
        <dbReference type="RuleBase" id="RU003785"/>
    </source>
</evidence>
<comment type="subunit">
    <text evidence="10">Monomer.</text>
</comment>
<comment type="catalytic activity">
    <reaction evidence="9 10 11">
        <text>adenosine(37) in tRNA + dimethylallyl diphosphate = N(6)-dimethylallyladenosine(37) in tRNA + diphosphate</text>
        <dbReference type="Rhea" id="RHEA:26482"/>
        <dbReference type="Rhea" id="RHEA-COMP:10162"/>
        <dbReference type="Rhea" id="RHEA-COMP:10375"/>
        <dbReference type="ChEBI" id="CHEBI:33019"/>
        <dbReference type="ChEBI" id="CHEBI:57623"/>
        <dbReference type="ChEBI" id="CHEBI:74411"/>
        <dbReference type="ChEBI" id="CHEBI:74415"/>
        <dbReference type="EC" id="2.5.1.75"/>
    </reaction>
</comment>
<dbReference type="InterPro" id="IPR027417">
    <property type="entry name" value="P-loop_NTPase"/>
</dbReference>
<keyword evidence="6 10" id="KW-0547">Nucleotide-binding</keyword>
<evidence type="ECO:0000313" key="14">
    <source>
        <dbReference type="EMBL" id="PVA06175.1"/>
    </source>
</evidence>
<gene>
    <name evidence="10" type="primary">miaA</name>
    <name evidence="14" type="ORF">DC363_12230</name>
</gene>
<dbReference type="EMBL" id="QCYG01000007">
    <property type="protein sequence ID" value="PVA06175.1"/>
    <property type="molecule type" value="Genomic_DNA"/>
</dbReference>
<keyword evidence="4 10" id="KW-0808">Transferase</keyword>
<evidence type="ECO:0000256" key="2">
    <source>
        <dbReference type="ARBA" id="ARBA00003213"/>
    </source>
</evidence>
<dbReference type="InterPro" id="IPR018022">
    <property type="entry name" value="IPT"/>
</dbReference>
<evidence type="ECO:0000256" key="4">
    <source>
        <dbReference type="ARBA" id="ARBA00022679"/>
    </source>
</evidence>
<reference evidence="14 15" key="1">
    <citation type="submission" date="2018-04" db="EMBL/GenBank/DDBJ databases">
        <title>Pelagivirga bohaiensis gen. nov., sp. nov., a bacterium isolated from the Bohai Sea.</title>
        <authorList>
            <person name="Ji X."/>
        </authorList>
    </citation>
    <scope>NUCLEOTIDE SEQUENCE [LARGE SCALE GENOMIC DNA]</scope>
    <source>
        <strain evidence="14 15">BH-SD16</strain>
    </source>
</reference>
<dbReference type="PANTHER" id="PTHR11088:SF60">
    <property type="entry name" value="TRNA DIMETHYLALLYLTRANSFERASE"/>
    <property type="match status" value="1"/>
</dbReference>
<accession>A0A2T7FVI9</accession>
<comment type="cofactor">
    <cofactor evidence="1 10">
        <name>Mg(2+)</name>
        <dbReference type="ChEBI" id="CHEBI:18420"/>
    </cofactor>
</comment>
<keyword evidence="8 10" id="KW-0460">Magnesium</keyword>
<keyword evidence="15" id="KW-1185">Reference proteome</keyword>
<evidence type="ECO:0000256" key="5">
    <source>
        <dbReference type="ARBA" id="ARBA00022694"/>
    </source>
</evidence>
<evidence type="ECO:0000256" key="3">
    <source>
        <dbReference type="ARBA" id="ARBA00005842"/>
    </source>
</evidence>
<dbReference type="GO" id="GO:0005524">
    <property type="term" value="F:ATP binding"/>
    <property type="evidence" value="ECO:0007669"/>
    <property type="project" value="UniProtKB-UniRule"/>
</dbReference>
<dbReference type="PANTHER" id="PTHR11088">
    <property type="entry name" value="TRNA DIMETHYLALLYLTRANSFERASE"/>
    <property type="match status" value="1"/>
</dbReference>
<dbReference type="HAMAP" id="MF_00185">
    <property type="entry name" value="IPP_trans"/>
    <property type="match status" value="1"/>
</dbReference>
<evidence type="ECO:0000313" key="15">
    <source>
        <dbReference type="Proteomes" id="UP000244817"/>
    </source>
</evidence>
<organism evidence="14 15">
    <name type="scientific">Thalassorhabdomicrobium marinisediminis</name>
    <dbReference type="NCBI Taxonomy" id="2170577"/>
    <lineage>
        <taxon>Bacteria</taxon>
        <taxon>Pseudomonadati</taxon>
        <taxon>Pseudomonadota</taxon>
        <taxon>Alphaproteobacteria</taxon>
        <taxon>Rhodobacterales</taxon>
        <taxon>Paracoccaceae</taxon>
        <taxon>Thalassorhabdomicrobium</taxon>
    </lineage>
</organism>
<dbReference type="GO" id="GO:0052381">
    <property type="term" value="F:tRNA dimethylallyltransferase activity"/>
    <property type="evidence" value="ECO:0007669"/>
    <property type="project" value="UniProtKB-UniRule"/>
</dbReference>